<dbReference type="Gene3D" id="3.40.80.10">
    <property type="entry name" value="Peptidoglycan recognition protein-like"/>
    <property type="match status" value="1"/>
</dbReference>
<dbReference type="AlphaFoldDB" id="X0WNQ4"/>
<reference evidence="1" key="1">
    <citation type="journal article" date="2014" name="Front. Microbiol.">
        <title>High frequency of phylogenetically diverse reductive dehalogenase-homologous genes in deep subseafloor sedimentary metagenomes.</title>
        <authorList>
            <person name="Kawai M."/>
            <person name="Futagami T."/>
            <person name="Toyoda A."/>
            <person name="Takaki Y."/>
            <person name="Nishi S."/>
            <person name="Hori S."/>
            <person name="Arai W."/>
            <person name="Tsubouchi T."/>
            <person name="Morono Y."/>
            <person name="Uchiyama I."/>
            <person name="Ito T."/>
            <person name="Fujiyama A."/>
            <person name="Inagaki F."/>
            <person name="Takami H."/>
        </authorList>
    </citation>
    <scope>NUCLEOTIDE SEQUENCE</scope>
    <source>
        <strain evidence="1">Expedition CK06-06</strain>
    </source>
</reference>
<dbReference type="InterPro" id="IPR036505">
    <property type="entry name" value="Amidase/PGRP_sf"/>
</dbReference>
<accession>X0WNQ4</accession>
<dbReference type="GO" id="GO:0009253">
    <property type="term" value="P:peptidoglycan catabolic process"/>
    <property type="evidence" value="ECO:0007669"/>
    <property type="project" value="InterPro"/>
</dbReference>
<dbReference type="SUPFAM" id="SSF55846">
    <property type="entry name" value="N-acetylmuramoyl-L-alanine amidase-like"/>
    <property type="match status" value="1"/>
</dbReference>
<gene>
    <name evidence="1" type="ORF">S01H1_53532</name>
</gene>
<name>X0WNQ4_9ZZZZ</name>
<dbReference type="GO" id="GO:0008745">
    <property type="term" value="F:N-acetylmuramoyl-L-alanine amidase activity"/>
    <property type="evidence" value="ECO:0007669"/>
    <property type="project" value="InterPro"/>
</dbReference>
<evidence type="ECO:0000313" key="1">
    <source>
        <dbReference type="EMBL" id="GAG24857.1"/>
    </source>
</evidence>
<proteinExistence type="predicted"/>
<dbReference type="InterPro" id="IPR018247">
    <property type="entry name" value="EF_Hand_1_Ca_BS"/>
</dbReference>
<sequence length="62" mass="6896">FDTRTVAQIHSLRAAVGILKAQYPMIDVVGHRDLSADLNGDGMITESEWMKSCPCFEVKTEL</sequence>
<feature type="non-terminal residue" evidence="1">
    <location>
        <position position="1"/>
    </location>
</feature>
<protein>
    <recommendedName>
        <fullName evidence="2">N-acetylmuramoyl-L-alanine amidase domain-containing protein</fullName>
    </recommendedName>
</protein>
<comment type="caution">
    <text evidence="1">The sequence shown here is derived from an EMBL/GenBank/DDBJ whole genome shotgun (WGS) entry which is preliminary data.</text>
</comment>
<dbReference type="PROSITE" id="PS00018">
    <property type="entry name" value="EF_HAND_1"/>
    <property type="match status" value="1"/>
</dbReference>
<dbReference type="EMBL" id="BARS01034665">
    <property type="protein sequence ID" value="GAG24857.1"/>
    <property type="molecule type" value="Genomic_DNA"/>
</dbReference>
<organism evidence="1">
    <name type="scientific">marine sediment metagenome</name>
    <dbReference type="NCBI Taxonomy" id="412755"/>
    <lineage>
        <taxon>unclassified sequences</taxon>
        <taxon>metagenomes</taxon>
        <taxon>ecological metagenomes</taxon>
    </lineage>
</organism>
<evidence type="ECO:0008006" key="2">
    <source>
        <dbReference type="Google" id="ProtNLM"/>
    </source>
</evidence>